<name>A0A0S4QLP2_9ACTN</name>
<dbReference type="AlphaFoldDB" id="A0A0S4QLP2"/>
<reference evidence="3" key="1">
    <citation type="submission" date="2015-11" db="EMBL/GenBank/DDBJ databases">
        <authorList>
            <person name="Varghese N."/>
        </authorList>
    </citation>
    <scope>NUCLEOTIDE SEQUENCE [LARGE SCALE GENOMIC DNA]</scope>
    <source>
        <strain evidence="3">DSM 45899</strain>
    </source>
</reference>
<evidence type="ECO:0000313" key="3">
    <source>
        <dbReference type="Proteomes" id="UP000198802"/>
    </source>
</evidence>
<sequence>MVAAQVPSAPPAGSAVADAPAVPAGTTPSVPAGTGLDLLRFHADDNPIDTETDRWLKDGLAAALPDLRMPALFEARPDLFRSTEHLVVCTRADGRPVAALGASWASTAAAERVLHIGIQFVDRDLRGGSAFSSSWLALLTQVVATAEFPRINVLRTYNPVAYCAMRAYGQLPGAVLYPDPRRDQRDARLGELASRVAAAVAPDAPFDRRSGRISGIGVPTDLYRARPTCDDPAVNDYFRRHTRPGDRILCMVHIRSSETATAILDGFNRRLAAADRSRGSGDPFTSTSVTSVI</sequence>
<proteinExistence type="predicted"/>
<evidence type="ECO:0000256" key="1">
    <source>
        <dbReference type="SAM" id="MobiDB-lite"/>
    </source>
</evidence>
<organism evidence="2 3">
    <name type="scientific">Parafrankia irregularis</name>
    <dbReference type="NCBI Taxonomy" id="795642"/>
    <lineage>
        <taxon>Bacteria</taxon>
        <taxon>Bacillati</taxon>
        <taxon>Actinomycetota</taxon>
        <taxon>Actinomycetes</taxon>
        <taxon>Frankiales</taxon>
        <taxon>Frankiaceae</taxon>
        <taxon>Parafrankia</taxon>
    </lineage>
</organism>
<keyword evidence="3" id="KW-1185">Reference proteome</keyword>
<dbReference type="EMBL" id="FAOZ01000005">
    <property type="protein sequence ID" value="CUU55418.1"/>
    <property type="molecule type" value="Genomic_DNA"/>
</dbReference>
<accession>A0A0S4QLP2</accession>
<protein>
    <submittedName>
        <fullName evidence="2">Uncharacterized protein</fullName>
    </submittedName>
</protein>
<feature type="region of interest" description="Disordered" evidence="1">
    <location>
        <begin position="1"/>
        <end position="28"/>
    </location>
</feature>
<gene>
    <name evidence="2" type="ORF">Ga0074812_10568</name>
</gene>
<evidence type="ECO:0000313" key="2">
    <source>
        <dbReference type="EMBL" id="CUU55418.1"/>
    </source>
</evidence>
<dbReference type="Proteomes" id="UP000198802">
    <property type="component" value="Unassembled WGS sequence"/>
</dbReference>